<dbReference type="SUPFAM" id="SSF103473">
    <property type="entry name" value="MFS general substrate transporter"/>
    <property type="match status" value="1"/>
</dbReference>
<feature type="transmembrane region" description="Helical" evidence="6">
    <location>
        <begin position="650"/>
        <end position="672"/>
    </location>
</feature>
<reference evidence="8 9" key="1">
    <citation type="submission" date="2023-08" db="EMBL/GenBank/DDBJ databases">
        <title>Implementing the SeqCode for naming new Mesorhizobium species isolated from Vachellia karroo root nodules.</title>
        <authorList>
            <person name="Van Lill M."/>
        </authorList>
    </citation>
    <scope>NUCLEOTIDE SEQUENCE [LARGE SCALE GENOMIC DNA]</scope>
    <source>
        <strain evidence="8 9">VK23A</strain>
    </source>
</reference>
<feature type="transmembrane region" description="Helical" evidence="6">
    <location>
        <begin position="770"/>
        <end position="787"/>
    </location>
</feature>
<keyword evidence="9" id="KW-1185">Reference proteome</keyword>
<feature type="transmembrane region" description="Helical" evidence="6">
    <location>
        <begin position="525"/>
        <end position="545"/>
    </location>
</feature>
<keyword evidence="4 6" id="KW-1133">Transmembrane helix</keyword>
<protein>
    <submittedName>
        <fullName evidence="8">MFS transporter</fullName>
    </submittedName>
</protein>
<feature type="transmembrane region" description="Helical" evidence="6">
    <location>
        <begin position="557"/>
        <end position="579"/>
    </location>
</feature>
<evidence type="ECO:0000256" key="5">
    <source>
        <dbReference type="ARBA" id="ARBA00023136"/>
    </source>
</evidence>
<dbReference type="RefSeq" id="WP_320316733.1">
    <property type="nucleotide sequence ID" value="NZ_JAVIIX010000006.1"/>
</dbReference>
<feature type="transmembrane region" description="Helical" evidence="6">
    <location>
        <begin position="794"/>
        <end position="815"/>
    </location>
</feature>
<evidence type="ECO:0000259" key="7">
    <source>
        <dbReference type="PROSITE" id="PS50850"/>
    </source>
</evidence>
<feature type="transmembrane region" description="Helical" evidence="6">
    <location>
        <begin position="410"/>
        <end position="433"/>
    </location>
</feature>
<accession>A0ABU4XFP9</accession>
<evidence type="ECO:0000256" key="1">
    <source>
        <dbReference type="ARBA" id="ARBA00004141"/>
    </source>
</evidence>
<evidence type="ECO:0000256" key="2">
    <source>
        <dbReference type="ARBA" id="ARBA00022448"/>
    </source>
</evidence>
<feature type="transmembrane region" description="Helical" evidence="6">
    <location>
        <begin position="821"/>
        <end position="844"/>
    </location>
</feature>
<feature type="transmembrane region" description="Helical" evidence="6">
    <location>
        <begin position="168"/>
        <end position="187"/>
    </location>
</feature>
<organism evidence="8 9">
    <name type="scientific">Mesorhizobium dulcispinae</name>
    <dbReference type="NCBI Taxonomy" id="3072316"/>
    <lineage>
        <taxon>Bacteria</taxon>
        <taxon>Pseudomonadati</taxon>
        <taxon>Pseudomonadota</taxon>
        <taxon>Alphaproteobacteria</taxon>
        <taxon>Hyphomicrobiales</taxon>
        <taxon>Phyllobacteriaceae</taxon>
        <taxon>Mesorhizobium</taxon>
    </lineage>
</organism>
<comment type="subcellular location">
    <subcellularLocation>
        <location evidence="1">Membrane</location>
        <topology evidence="1">Multi-pass membrane protein</topology>
    </subcellularLocation>
</comment>
<feature type="transmembrane region" description="Helical" evidence="6">
    <location>
        <begin position="274"/>
        <end position="294"/>
    </location>
</feature>
<dbReference type="Gene3D" id="1.20.1250.20">
    <property type="entry name" value="MFS general substrate transporter like domains"/>
    <property type="match status" value="1"/>
</dbReference>
<dbReference type="Pfam" id="PF07690">
    <property type="entry name" value="MFS_1"/>
    <property type="match status" value="1"/>
</dbReference>
<evidence type="ECO:0000313" key="9">
    <source>
        <dbReference type="Proteomes" id="UP001271780"/>
    </source>
</evidence>
<feature type="transmembrane region" description="Helical" evidence="6">
    <location>
        <begin position="7"/>
        <end position="26"/>
    </location>
</feature>
<dbReference type="PROSITE" id="PS50850">
    <property type="entry name" value="MFS"/>
    <property type="match status" value="1"/>
</dbReference>
<dbReference type="EMBL" id="JAVIIZ010000008">
    <property type="protein sequence ID" value="MDX8473449.1"/>
    <property type="molecule type" value="Genomic_DNA"/>
</dbReference>
<feature type="transmembrane region" description="Helical" evidence="6">
    <location>
        <begin position="615"/>
        <end position="638"/>
    </location>
</feature>
<keyword evidence="5 6" id="KW-0472">Membrane</keyword>
<gene>
    <name evidence="8" type="ORF">RFM27_15325</name>
</gene>
<evidence type="ECO:0000256" key="6">
    <source>
        <dbReference type="SAM" id="Phobius"/>
    </source>
</evidence>
<dbReference type="InterPro" id="IPR011701">
    <property type="entry name" value="MFS"/>
</dbReference>
<feature type="transmembrane region" description="Helical" evidence="6">
    <location>
        <begin position="678"/>
        <end position="696"/>
    </location>
</feature>
<dbReference type="InterPro" id="IPR050930">
    <property type="entry name" value="MFS_Vesicular_Transporter"/>
</dbReference>
<dbReference type="PANTHER" id="PTHR23506:SF23">
    <property type="entry name" value="GH10249P"/>
    <property type="match status" value="1"/>
</dbReference>
<evidence type="ECO:0000256" key="4">
    <source>
        <dbReference type="ARBA" id="ARBA00022989"/>
    </source>
</evidence>
<proteinExistence type="predicted"/>
<feature type="transmembrane region" description="Helical" evidence="6">
    <location>
        <begin position="891"/>
        <end position="911"/>
    </location>
</feature>
<evidence type="ECO:0000256" key="3">
    <source>
        <dbReference type="ARBA" id="ARBA00022692"/>
    </source>
</evidence>
<evidence type="ECO:0000313" key="8">
    <source>
        <dbReference type="EMBL" id="MDX8473449.1"/>
    </source>
</evidence>
<feature type="domain" description="Major facilitator superfamily (MFS) profile" evidence="7">
    <location>
        <begin position="523"/>
        <end position="913"/>
    </location>
</feature>
<dbReference type="InterPro" id="IPR020846">
    <property type="entry name" value="MFS_dom"/>
</dbReference>
<comment type="caution">
    <text evidence="8">The sequence shown here is derived from an EMBL/GenBank/DDBJ whole genome shotgun (WGS) entry which is preliminary data.</text>
</comment>
<dbReference type="PANTHER" id="PTHR23506">
    <property type="entry name" value="GH10249P"/>
    <property type="match status" value="1"/>
</dbReference>
<feature type="transmembrane region" description="Helical" evidence="6">
    <location>
        <begin position="865"/>
        <end position="885"/>
    </location>
</feature>
<name>A0ABU4XFP9_9HYPH</name>
<keyword evidence="3 6" id="KW-0812">Transmembrane</keyword>
<keyword evidence="2" id="KW-0813">Transport</keyword>
<dbReference type="Proteomes" id="UP001271780">
    <property type="component" value="Unassembled WGS sequence"/>
</dbReference>
<feature type="transmembrane region" description="Helical" evidence="6">
    <location>
        <begin position="591"/>
        <end position="609"/>
    </location>
</feature>
<sequence length="923" mass="97808">MTLLLRVWLALTFVLAIVIAILAVLVKLQNEAVYSQLLRQRLSVIAAATAAPFRSVSELGLPIATIRNAEALLNRAWQSDPAISNIVLLDPSGKVVWSVSDEPVPFNTHQMARAMEEGSNDMWDLETATALVSGAGILDESNELSGALAVIYPMKELQSHNSLVSSQIRMAALALLAGFSALAYVALRYRLRPTIRALDDIARHAEDSSMVAARDFADLHATLVTGTAKYRVAMAKLTALMAADRGVDPPAGVQGADVISVPDCPTAIAVSRRLTLLIAALVLGTTASLGAVAYRSIDQSFAPELERRTRLIGSIANDAIARTLQAGVPFDTMVGGQDFFRSLLRDFPEISYFALVTNRPILEVGDRPPITTPAMLQAGTVVPIVVDGKAIANLVVIKNAGYLSREFRDVILDLLVVTLVTILLAVELVSVMTNHSLAGPLNRLDYLLRLQAAGDFSQRILANGVSAVDRLSQALSLRAERLGAMMAVVRGLPDGNRAAQLEPDFIIPAGRPLIMRFCSLSDVRLPLFLIAAADSFSLSFFSLYVRDADNPMTWLNPGIVISLPLAAYLIAIVVGSPYARPLSRRFGHRNLFLLAAIPGALANLGYFISNNVVEIVFFSVLSGTGYAFASLSCQDYVIDAAPKEERGQALGLFHVALFGGFYAGTALGGVIADRLGERTVFLVCAALILISAAMITQMLPATSHVSAVAKPSDRARLGQLLEAMTDGKFATLLFGIILPQTILDQVFISYLLSLQMNALGASTADTGRMMMVYFLMVILSGSLYGRLPAGKISAVTITVAGALLGGVTLLAAAAMTSGWTMLAAAIGTGLGYGLVTGPQTATVMELAEGRLVHIGSEKIVGTVRVMERLGSVAGLIVIAGVAGTFGYSAGMGLIAVLVLAGVGTYFIYHVASPGLPIMDGRKA</sequence>
<dbReference type="InterPro" id="IPR036259">
    <property type="entry name" value="MFS_trans_sf"/>
</dbReference>